<dbReference type="PROSITE" id="PS00149">
    <property type="entry name" value="SULFATASE_2"/>
    <property type="match status" value="1"/>
</dbReference>
<comment type="caution">
    <text evidence="8">The sequence shown here is derived from an EMBL/GenBank/DDBJ whole genome shotgun (WGS) entry which is preliminary data.</text>
</comment>
<dbReference type="InterPro" id="IPR024607">
    <property type="entry name" value="Sulfatase_CS"/>
</dbReference>
<comment type="similarity">
    <text evidence="2">Belongs to the sulfatase family.</text>
</comment>
<dbReference type="PANTHER" id="PTHR10342:SF273">
    <property type="entry name" value="RE14504P"/>
    <property type="match status" value="1"/>
</dbReference>
<evidence type="ECO:0000256" key="1">
    <source>
        <dbReference type="ARBA" id="ARBA00001913"/>
    </source>
</evidence>
<keyword evidence="6" id="KW-0325">Glycoprotein</keyword>
<keyword evidence="5" id="KW-0106">Calcium</keyword>
<feature type="domain" description="Sulfatase N-terminal" evidence="7">
    <location>
        <begin position="121"/>
        <end position="445"/>
    </location>
</feature>
<evidence type="ECO:0000313" key="8">
    <source>
        <dbReference type="EMBL" id="CAL8070765.1"/>
    </source>
</evidence>
<evidence type="ECO:0000259" key="7">
    <source>
        <dbReference type="Pfam" id="PF00884"/>
    </source>
</evidence>
<dbReference type="InterPro" id="IPR017850">
    <property type="entry name" value="Alkaline_phosphatase_core_sf"/>
</dbReference>
<dbReference type="Proteomes" id="UP001642540">
    <property type="component" value="Unassembled WGS sequence"/>
</dbReference>
<sequence>MREIIMESLSKSVVLTVGILVSASLSLHVASNSHNVLLNSVASSSSSLSSSGRLESTSNDSITTTFTPVFVEDTTTTVVYDDESDSQPQSTTSEDAEVFVHETTEQTNAKEEGTGTENQRPNVILIIADDLGFNDVSFHGSPQIPTPNIDALAFSGVIFNSYYVSPICTPSRTALFSGRHPIHTGMQHNVIFGTTPYGFPLEHKILPEYLKDVGYSTHLIGKWHLGHFQRKYTPTCRGFDSFYGHWTGHKDYYDNMAQESGPQAWGYDMRRDLATTYENFGVYSTDLYTDEANSIIRSHNKSNPLFLTISHTAVHSANPYQLLQAPKQNIDGFSKIENLPRRIYAAMVQKLDESVGSVIQTLHKEGMLENSIIMFTTDNGGPAEGFNGNAASNWPLRGVKNTLWEGGTRAVGLMWSPLITAAARVSNQLIHIQDWLPTILSAVGVNPSKAVGDGIDGLDMWDSIRLGLKSPRTELLHNIDDLYGNEAVRVGPWKLLHGTTYNGKWDGWYGPSGRPNPKSSSTKYTFISPETVYNFASESPAGQAVKDLKMFPTSAKISDILQLSNVKCNETMLMRKRKTSCSLIKGEYCLYNIEEDPCEFNNLAHEMPDMVEALKGALGKYRKSAVPIRNKPKDERGMPVHWNHTWTNWVDFLEESDYKHEC</sequence>
<dbReference type="EMBL" id="CAXLJM020000004">
    <property type="protein sequence ID" value="CAL8070765.1"/>
    <property type="molecule type" value="Genomic_DNA"/>
</dbReference>
<protein>
    <recommendedName>
        <fullName evidence="7">Sulfatase N-terminal domain-containing protein</fullName>
    </recommendedName>
</protein>
<proteinExistence type="inferred from homology"/>
<organism evidence="8 9">
    <name type="scientific">Orchesella dallaii</name>
    <dbReference type="NCBI Taxonomy" id="48710"/>
    <lineage>
        <taxon>Eukaryota</taxon>
        <taxon>Metazoa</taxon>
        <taxon>Ecdysozoa</taxon>
        <taxon>Arthropoda</taxon>
        <taxon>Hexapoda</taxon>
        <taxon>Collembola</taxon>
        <taxon>Entomobryomorpha</taxon>
        <taxon>Entomobryoidea</taxon>
        <taxon>Orchesellidae</taxon>
        <taxon>Orchesellinae</taxon>
        <taxon>Orchesella</taxon>
    </lineage>
</organism>
<dbReference type="InterPro" id="IPR047115">
    <property type="entry name" value="ARSB"/>
</dbReference>
<comment type="cofactor">
    <cofactor evidence="1">
        <name>Ca(2+)</name>
        <dbReference type="ChEBI" id="CHEBI:29108"/>
    </cofactor>
</comment>
<evidence type="ECO:0000256" key="4">
    <source>
        <dbReference type="ARBA" id="ARBA00022801"/>
    </source>
</evidence>
<dbReference type="Gene3D" id="3.40.720.10">
    <property type="entry name" value="Alkaline Phosphatase, subunit A"/>
    <property type="match status" value="1"/>
</dbReference>
<keyword evidence="9" id="KW-1185">Reference proteome</keyword>
<evidence type="ECO:0000256" key="3">
    <source>
        <dbReference type="ARBA" id="ARBA00022723"/>
    </source>
</evidence>
<accession>A0ABP1PNJ4</accession>
<dbReference type="PANTHER" id="PTHR10342">
    <property type="entry name" value="ARYLSULFATASE"/>
    <property type="match status" value="1"/>
</dbReference>
<dbReference type="Gene3D" id="3.30.1120.10">
    <property type="match status" value="2"/>
</dbReference>
<gene>
    <name evidence="8" type="ORF">ODALV1_LOCUS1411</name>
</gene>
<evidence type="ECO:0000313" key="9">
    <source>
        <dbReference type="Proteomes" id="UP001642540"/>
    </source>
</evidence>
<reference evidence="8 9" key="1">
    <citation type="submission" date="2024-08" db="EMBL/GenBank/DDBJ databases">
        <authorList>
            <person name="Cucini C."/>
            <person name="Frati F."/>
        </authorList>
    </citation>
    <scope>NUCLEOTIDE SEQUENCE [LARGE SCALE GENOMIC DNA]</scope>
</reference>
<keyword evidence="4" id="KW-0378">Hydrolase</keyword>
<name>A0ABP1PNJ4_9HEXA</name>
<evidence type="ECO:0000256" key="2">
    <source>
        <dbReference type="ARBA" id="ARBA00008779"/>
    </source>
</evidence>
<keyword evidence="3" id="KW-0479">Metal-binding</keyword>
<dbReference type="InterPro" id="IPR000917">
    <property type="entry name" value="Sulfatase_N"/>
</dbReference>
<dbReference type="CDD" id="cd16029">
    <property type="entry name" value="4-S"/>
    <property type="match status" value="1"/>
</dbReference>
<dbReference type="Pfam" id="PF00884">
    <property type="entry name" value="Sulfatase"/>
    <property type="match status" value="1"/>
</dbReference>
<evidence type="ECO:0000256" key="6">
    <source>
        <dbReference type="ARBA" id="ARBA00023180"/>
    </source>
</evidence>
<dbReference type="SUPFAM" id="SSF53649">
    <property type="entry name" value="Alkaline phosphatase-like"/>
    <property type="match status" value="1"/>
</dbReference>
<evidence type="ECO:0000256" key="5">
    <source>
        <dbReference type="ARBA" id="ARBA00022837"/>
    </source>
</evidence>